<evidence type="ECO:0000313" key="4">
    <source>
        <dbReference type="Proteomes" id="UP000076727"/>
    </source>
</evidence>
<dbReference type="OrthoDB" id="2657661at2759"/>
<feature type="transmembrane region" description="Helical" evidence="2">
    <location>
        <begin position="559"/>
        <end position="579"/>
    </location>
</feature>
<dbReference type="STRING" id="1314783.A0A165QUB9"/>
<feature type="compositionally biased region" description="Low complexity" evidence="1">
    <location>
        <begin position="107"/>
        <end position="127"/>
    </location>
</feature>
<name>A0A165QUB9_9APHY</name>
<evidence type="ECO:0008006" key="5">
    <source>
        <dbReference type="Google" id="ProtNLM"/>
    </source>
</evidence>
<dbReference type="EMBL" id="KV429054">
    <property type="protein sequence ID" value="KZT69939.1"/>
    <property type="molecule type" value="Genomic_DNA"/>
</dbReference>
<dbReference type="AlphaFoldDB" id="A0A165QUB9"/>
<organism evidence="3 4">
    <name type="scientific">Daedalea quercina L-15889</name>
    <dbReference type="NCBI Taxonomy" id="1314783"/>
    <lineage>
        <taxon>Eukaryota</taxon>
        <taxon>Fungi</taxon>
        <taxon>Dikarya</taxon>
        <taxon>Basidiomycota</taxon>
        <taxon>Agaricomycotina</taxon>
        <taxon>Agaricomycetes</taxon>
        <taxon>Polyporales</taxon>
        <taxon>Fomitopsis</taxon>
    </lineage>
</organism>
<feature type="compositionally biased region" description="Basic and acidic residues" evidence="1">
    <location>
        <begin position="59"/>
        <end position="68"/>
    </location>
</feature>
<evidence type="ECO:0000313" key="3">
    <source>
        <dbReference type="EMBL" id="KZT69939.1"/>
    </source>
</evidence>
<keyword evidence="2" id="KW-0472">Membrane</keyword>
<keyword evidence="2" id="KW-0812">Transmembrane</keyword>
<proteinExistence type="predicted"/>
<feature type="region of interest" description="Disordered" evidence="1">
    <location>
        <begin position="32"/>
        <end position="163"/>
    </location>
</feature>
<feature type="compositionally biased region" description="Polar residues" evidence="1">
    <location>
        <begin position="69"/>
        <end position="94"/>
    </location>
</feature>
<protein>
    <recommendedName>
        <fullName evidence="5">WW domain-containing protein</fullName>
    </recommendedName>
</protein>
<keyword evidence="2" id="KW-1133">Transmembrane helix</keyword>
<dbReference type="Proteomes" id="UP000076727">
    <property type="component" value="Unassembled WGS sequence"/>
</dbReference>
<reference evidence="3 4" key="1">
    <citation type="journal article" date="2016" name="Mol. Biol. Evol.">
        <title>Comparative Genomics of Early-Diverging Mushroom-Forming Fungi Provides Insights into the Origins of Lignocellulose Decay Capabilities.</title>
        <authorList>
            <person name="Nagy L.G."/>
            <person name="Riley R."/>
            <person name="Tritt A."/>
            <person name="Adam C."/>
            <person name="Daum C."/>
            <person name="Floudas D."/>
            <person name="Sun H."/>
            <person name="Yadav J.S."/>
            <person name="Pangilinan J."/>
            <person name="Larsson K.H."/>
            <person name="Matsuura K."/>
            <person name="Barry K."/>
            <person name="Labutti K."/>
            <person name="Kuo R."/>
            <person name="Ohm R.A."/>
            <person name="Bhattacharya S.S."/>
            <person name="Shirouzu T."/>
            <person name="Yoshinaga Y."/>
            <person name="Martin F.M."/>
            <person name="Grigoriev I.V."/>
            <person name="Hibbett D.S."/>
        </authorList>
    </citation>
    <scope>NUCLEOTIDE SEQUENCE [LARGE SCALE GENOMIC DNA]</scope>
    <source>
        <strain evidence="3 4">L-15889</strain>
    </source>
</reference>
<accession>A0A165QUB9</accession>
<evidence type="ECO:0000256" key="1">
    <source>
        <dbReference type="SAM" id="MobiDB-lite"/>
    </source>
</evidence>
<keyword evidence="4" id="KW-1185">Reference proteome</keyword>
<gene>
    <name evidence="3" type="ORF">DAEQUDRAFT_725919</name>
</gene>
<feature type="transmembrane region" description="Helical" evidence="2">
    <location>
        <begin position="610"/>
        <end position="633"/>
    </location>
</feature>
<sequence length="729" mass="82582">MGRWPGEGDSSVVYASKEPASLAADHLEEARTSMYLRPGDSRPGSRPGSRPTSALYHRSQNESGDREQFSISVQTASNSQGSHNGSQASFSSQQRRPRASVYGDHLAAPSSRPSSRASARIPNRNSRYITPEDSHQRRGRSKSRARSLGRTPASSRARPGSVTSLYGEKASVYSHTNAALPAGPPQHVLPAHPRRRQKMYPTLQTHRYDRGTKLQECDFEYEVEPMQMRYPLENAPAEWEAYTHPEGALYFYHRSRRIYTEAWLCDPAILEEVEDFAFRLEEAARDSGYYPLPVDAELVLELENIPPDAEQVRLDLDSGKPVEHYWTYYFVDHAERVLFWIHPYQVSDELELIRGFHSASHIKHGIEEFYWKHWEYFPVGHTVTSELREEVLSILVYRNVDQVTSFASTVGMKPDDLQTLTSMMKTAKALGSNPHIACAVGRLMCLFAHDRYHYFHGQKVARLDRYQSLFDDNRGKRTALAALLSPLLFNAPEVHLKSLERIWIDKIINEIPWSQFINKLQTDWQEAVLTATVLLNANISFMTINDVDSGSGPRTPAQIASFVSTIASIAATVIGMLLVRQYRVKPKETATDAVTYLTSRRHPKLGLETLAIMYSLPYALLMWAVVSFLVAFALECFHIYDLPTITVTATTWGLAAMLLVLCLYTIWEGGDISIHQWLKDSWQSTQSRTWRLYVRVTKRDLMDGSGDHLDVTPDLSSDTAAPEMAMEQC</sequence>
<evidence type="ECO:0000256" key="2">
    <source>
        <dbReference type="SAM" id="Phobius"/>
    </source>
</evidence>
<feature type="transmembrane region" description="Helical" evidence="2">
    <location>
        <begin position="645"/>
        <end position="667"/>
    </location>
</feature>
<feature type="compositionally biased region" description="Basic residues" evidence="1">
    <location>
        <begin position="137"/>
        <end position="147"/>
    </location>
</feature>